<name>A0A8I1W7M7_PLESH</name>
<reference evidence="1" key="1">
    <citation type="submission" date="2021-03" db="EMBL/GenBank/DDBJ databases">
        <title>Plesiomonas shigelloides zfcc0051, isolated from zebrafish feces.</title>
        <authorList>
            <person name="Vanderhoek Z."/>
            <person name="Gaulke C."/>
        </authorList>
    </citation>
    <scope>NUCLEOTIDE SEQUENCE</scope>
    <source>
        <strain evidence="1">Zfcc0051</strain>
    </source>
</reference>
<dbReference type="AlphaFoldDB" id="A0A8I1W7M7"/>
<protein>
    <submittedName>
        <fullName evidence="1">Uncharacterized protein</fullName>
    </submittedName>
</protein>
<gene>
    <name evidence="1" type="ORF">J2R62_11050</name>
</gene>
<evidence type="ECO:0000313" key="1">
    <source>
        <dbReference type="EMBL" id="MBO1108750.1"/>
    </source>
</evidence>
<organism evidence="1 2">
    <name type="scientific">Plesiomonas shigelloides</name>
    <name type="common">Aeromonas shigelloides</name>
    <dbReference type="NCBI Taxonomy" id="703"/>
    <lineage>
        <taxon>Bacteria</taxon>
        <taxon>Pseudomonadati</taxon>
        <taxon>Pseudomonadota</taxon>
        <taxon>Gammaproteobacteria</taxon>
        <taxon>Enterobacterales</taxon>
        <taxon>Enterobacteriaceae</taxon>
        <taxon>Plesiomonas</taxon>
    </lineage>
</organism>
<proteinExistence type="predicted"/>
<accession>A0A8I1W7M7</accession>
<comment type="caution">
    <text evidence="1">The sequence shown here is derived from an EMBL/GenBank/DDBJ whole genome shotgun (WGS) entry which is preliminary data.</text>
</comment>
<evidence type="ECO:0000313" key="2">
    <source>
        <dbReference type="Proteomes" id="UP000664658"/>
    </source>
</evidence>
<dbReference type="RefSeq" id="WP_207542203.1">
    <property type="nucleotide sequence ID" value="NZ_JAFNAA010000011.1"/>
</dbReference>
<dbReference type="Proteomes" id="UP000664658">
    <property type="component" value="Unassembled WGS sequence"/>
</dbReference>
<sequence>MLMLAGFLTVVVLVAVALIFVMTRQATAAEVVPANEFSCWDDDLNAVRNMRELAARCRAARGVRK</sequence>
<dbReference type="EMBL" id="JAFNAA010000011">
    <property type="protein sequence ID" value="MBO1108750.1"/>
    <property type="molecule type" value="Genomic_DNA"/>
</dbReference>